<protein>
    <submittedName>
        <fullName evidence="1">Uncharacterized protein</fullName>
    </submittedName>
</protein>
<gene>
    <name evidence="1" type="ORF">KK1_019082</name>
</gene>
<dbReference type="AlphaFoldDB" id="A0A151TBQ6"/>
<dbReference type="Proteomes" id="UP000075243">
    <property type="component" value="Chromosome 7"/>
</dbReference>
<keyword evidence="2" id="KW-1185">Reference proteome</keyword>
<dbReference type="Gramene" id="C.cajan_18539.t">
    <property type="protein sequence ID" value="C.cajan_18539.t.cds1"/>
    <property type="gene ID" value="C.cajan_18539"/>
</dbReference>
<proteinExistence type="predicted"/>
<reference evidence="1 2" key="1">
    <citation type="journal article" date="2012" name="Nat. Biotechnol.">
        <title>Draft genome sequence of pigeonpea (Cajanus cajan), an orphan legume crop of resource-poor farmers.</title>
        <authorList>
            <person name="Varshney R.K."/>
            <person name="Chen W."/>
            <person name="Li Y."/>
            <person name="Bharti A.K."/>
            <person name="Saxena R.K."/>
            <person name="Schlueter J.A."/>
            <person name="Donoghue M.T."/>
            <person name="Azam S."/>
            <person name="Fan G."/>
            <person name="Whaley A.M."/>
            <person name="Farmer A.D."/>
            <person name="Sheridan J."/>
            <person name="Iwata A."/>
            <person name="Tuteja R."/>
            <person name="Penmetsa R.V."/>
            <person name="Wu W."/>
            <person name="Upadhyaya H.D."/>
            <person name="Yang S.P."/>
            <person name="Shah T."/>
            <person name="Saxena K.B."/>
            <person name="Michael T."/>
            <person name="McCombie W.R."/>
            <person name="Yang B."/>
            <person name="Zhang G."/>
            <person name="Yang H."/>
            <person name="Wang J."/>
            <person name="Spillane C."/>
            <person name="Cook D.R."/>
            <person name="May G.D."/>
            <person name="Xu X."/>
            <person name="Jackson S.A."/>
        </authorList>
    </citation>
    <scope>NUCLEOTIDE SEQUENCE [LARGE SCALE GENOMIC DNA]</scope>
    <source>
        <strain evidence="2">cv. Asha</strain>
    </source>
</reference>
<sequence length="62" mass="7319">MANSSWRLLFPHGFVDVLNPYGSDHSSLVVYYFKSPTIMSKSFHFQVVWIHHLDFRNFVSQT</sequence>
<accession>A0A151TBQ6</accession>
<dbReference type="EMBL" id="CM003609">
    <property type="protein sequence ID" value="KYP64482.1"/>
    <property type="molecule type" value="Genomic_DNA"/>
</dbReference>
<organism evidence="1 2">
    <name type="scientific">Cajanus cajan</name>
    <name type="common">Pigeon pea</name>
    <name type="synonym">Cajanus indicus</name>
    <dbReference type="NCBI Taxonomy" id="3821"/>
    <lineage>
        <taxon>Eukaryota</taxon>
        <taxon>Viridiplantae</taxon>
        <taxon>Streptophyta</taxon>
        <taxon>Embryophyta</taxon>
        <taxon>Tracheophyta</taxon>
        <taxon>Spermatophyta</taxon>
        <taxon>Magnoliopsida</taxon>
        <taxon>eudicotyledons</taxon>
        <taxon>Gunneridae</taxon>
        <taxon>Pentapetalae</taxon>
        <taxon>rosids</taxon>
        <taxon>fabids</taxon>
        <taxon>Fabales</taxon>
        <taxon>Fabaceae</taxon>
        <taxon>Papilionoideae</taxon>
        <taxon>50 kb inversion clade</taxon>
        <taxon>NPAAA clade</taxon>
        <taxon>indigoferoid/millettioid clade</taxon>
        <taxon>Phaseoleae</taxon>
        <taxon>Cajanus</taxon>
    </lineage>
</organism>
<evidence type="ECO:0000313" key="2">
    <source>
        <dbReference type="Proteomes" id="UP000075243"/>
    </source>
</evidence>
<evidence type="ECO:0000313" key="1">
    <source>
        <dbReference type="EMBL" id="KYP64482.1"/>
    </source>
</evidence>
<name>A0A151TBQ6_CAJCA</name>